<evidence type="ECO:0000313" key="30">
    <source>
        <dbReference type="EMBL" id="JAQ12658.1"/>
    </source>
</evidence>
<feature type="binding site" description="axial binding residue" evidence="25">
    <location>
        <position position="148"/>
    </location>
    <ligand>
        <name>heme</name>
        <dbReference type="ChEBI" id="CHEBI:30413"/>
    </ligand>
    <ligandPart>
        <name>Fe</name>
        <dbReference type="ChEBI" id="CHEBI:18248"/>
    </ligandPart>
</feature>
<evidence type="ECO:0000256" key="13">
    <source>
        <dbReference type="ARBA" id="ARBA00047379"/>
    </source>
</evidence>
<dbReference type="AlphaFoldDB" id="A0A0A9Z6C9"/>
<evidence type="ECO:0000256" key="6">
    <source>
        <dbReference type="ARBA" id="ARBA00022723"/>
    </source>
</evidence>
<dbReference type="EMBL" id="GBHO01004702">
    <property type="protein sequence ID" value="JAG38902.1"/>
    <property type="molecule type" value="Transcribed_RNA"/>
</dbReference>
<dbReference type="InterPro" id="IPR036396">
    <property type="entry name" value="Cyt_P450_sf"/>
</dbReference>
<comment type="catalytic activity">
    <reaction evidence="18">
        <text>32-oxo-24,25-dihydrolanosterol + reduced [NADPH--hemoprotein reductase] + O2 = 4,4-dimethyl-8,14-cholestadien-3beta-ol + formate + oxidized [NADPH--hemoprotein reductase] + H2O + 2 H(+)</text>
        <dbReference type="Rhea" id="RHEA:75083"/>
        <dbReference type="Rhea" id="RHEA-COMP:11964"/>
        <dbReference type="Rhea" id="RHEA-COMP:11965"/>
        <dbReference type="ChEBI" id="CHEBI:15377"/>
        <dbReference type="ChEBI" id="CHEBI:15378"/>
        <dbReference type="ChEBI" id="CHEBI:15379"/>
        <dbReference type="ChEBI" id="CHEBI:15740"/>
        <dbReference type="ChEBI" id="CHEBI:57618"/>
        <dbReference type="ChEBI" id="CHEBI:58210"/>
        <dbReference type="ChEBI" id="CHEBI:78904"/>
        <dbReference type="ChEBI" id="CHEBI:87060"/>
    </reaction>
    <physiologicalReaction direction="left-to-right" evidence="18">
        <dbReference type="Rhea" id="RHEA:75084"/>
    </physiologicalReaction>
</comment>
<dbReference type="PANTHER" id="PTHR24304">
    <property type="entry name" value="CYTOCHROME P450 FAMILY 7"/>
    <property type="match status" value="1"/>
</dbReference>
<evidence type="ECO:0000256" key="7">
    <source>
        <dbReference type="ARBA" id="ARBA00023004"/>
    </source>
</evidence>
<dbReference type="GO" id="GO:0020037">
    <property type="term" value="F:heme binding"/>
    <property type="evidence" value="ECO:0007669"/>
    <property type="project" value="InterPro"/>
</dbReference>
<evidence type="ECO:0000256" key="23">
    <source>
        <dbReference type="ARBA" id="ARBA00049163"/>
    </source>
</evidence>
<keyword evidence="8 26" id="KW-0503">Monooxygenase</keyword>
<organism evidence="28">
    <name type="scientific">Lygus hesperus</name>
    <name type="common">Western plant bug</name>
    <dbReference type="NCBI Taxonomy" id="30085"/>
    <lineage>
        <taxon>Eukaryota</taxon>
        <taxon>Metazoa</taxon>
        <taxon>Ecdysozoa</taxon>
        <taxon>Arthropoda</taxon>
        <taxon>Hexapoda</taxon>
        <taxon>Insecta</taxon>
        <taxon>Pterygota</taxon>
        <taxon>Neoptera</taxon>
        <taxon>Paraneoptera</taxon>
        <taxon>Hemiptera</taxon>
        <taxon>Heteroptera</taxon>
        <taxon>Panheteroptera</taxon>
        <taxon>Cimicomorpha</taxon>
        <taxon>Miridae</taxon>
        <taxon>Mirini</taxon>
        <taxon>Lygus</taxon>
    </lineage>
</organism>
<comment type="similarity">
    <text evidence="4 26">Belongs to the cytochrome P450 family.</text>
</comment>
<comment type="catalytic activity">
    <reaction evidence="21">
        <text>24,25-dihydrolanosterol + 3 reduced [NADPH--hemoprotein reductase] + 3 O2 = 4,4-dimethyl-8,14-cholestadien-3beta-ol + formate + 3 oxidized [NADPH--hemoprotein reductase] + 4 H2O + 4 H(+)</text>
        <dbReference type="Rhea" id="RHEA:45960"/>
        <dbReference type="Rhea" id="RHEA-COMP:11964"/>
        <dbReference type="Rhea" id="RHEA-COMP:11965"/>
        <dbReference type="ChEBI" id="CHEBI:15377"/>
        <dbReference type="ChEBI" id="CHEBI:15378"/>
        <dbReference type="ChEBI" id="CHEBI:15379"/>
        <dbReference type="ChEBI" id="CHEBI:15740"/>
        <dbReference type="ChEBI" id="CHEBI:28113"/>
        <dbReference type="ChEBI" id="CHEBI:57618"/>
        <dbReference type="ChEBI" id="CHEBI:58210"/>
        <dbReference type="ChEBI" id="CHEBI:78904"/>
    </reaction>
    <physiologicalReaction direction="left-to-right" evidence="21">
        <dbReference type="Rhea" id="RHEA:45961"/>
    </physiologicalReaction>
</comment>
<dbReference type="Pfam" id="PF00067">
    <property type="entry name" value="p450"/>
    <property type="match status" value="1"/>
</dbReference>
<dbReference type="PRINTS" id="PR00385">
    <property type="entry name" value="P450"/>
</dbReference>
<comment type="catalytic activity">
    <reaction evidence="24">
        <text>a 14alpha-formyl steroid + reduced [NADPH--hemoprotein reductase] + O2 = a Delta(14) steroid + formate + oxidized [NADPH--hemoprotein reductase] + H2O + 2 H(+)</text>
        <dbReference type="Rhea" id="RHEA:68068"/>
        <dbReference type="Rhea" id="RHEA-COMP:11964"/>
        <dbReference type="Rhea" id="RHEA-COMP:11965"/>
        <dbReference type="ChEBI" id="CHEBI:15377"/>
        <dbReference type="ChEBI" id="CHEBI:15378"/>
        <dbReference type="ChEBI" id="CHEBI:15379"/>
        <dbReference type="ChEBI" id="CHEBI:15740"/>
        <dbReference type="ChEBI" id="CHEBI:57618"/>
        <dbReference type="ChEBI" id="CHEBI:58210"/>
        <dbReference type="ChEBI" id="CHEBI:138031"/>
        <dbReference type="ChEBI" id="CHEBI:176902"/>
    </reaction>
    <physiologicalReaction direction="left-to-right" evidence="24">
        <dbReference type="Rhea" id="RHEA:68069"/>
    </physiologicalReaction>
</comment>
<proteinExistence type="inferred from homology"/>
<keyword evidence="9" id="KW-0753">Steroid metabolism</keyword>
<keyword evidence="28" id="KW-0808">Transferase</keyword>
<evidence type="ECO:0000256" key="4">
    <source>
        <dbReference type="ARBA" id="ARBA00010617"/>
    </source>
</evidence>
<gene>
    <name evidence="28" type="primary">CYP51_1</name>
    <name evidence="27" type="synonym">CYP51_0</name>
    <name evidence="28" type="ORF">CM83_14164</name>
    <name evidence="27" type="ORF">CM83_14167</name>
    <name evidence="29" type="ORF">g.13763</name>
    <name evidence="30" type="ORF">g.13766</name>
</gene>
<comment type="catalytic activity">
    <reaction evidence="23">
        <text>lanosterol + reduced [NADPH--hemoprotein reductase] + O2 = 32-hydroxylanosterol + oxidized [NADPH--hemoprotein reductase] + H2O + H(+)</text>
        <dbReference type="Rhea" id="RHEA:75103"/>
        <dbReference type="Rhea" id="RHEA-COMP:11964"/>
        <dbReference type="Rhea" id="RHEA-COMP:11965"/>
        <dbReference type="ChEBI" id="CHEBI:15377"/>
        <dbReference type="ChEBI" id="CHEBI:15378"/>
        <dbReference type="ChEBI" id="CHEBI:15379"/>
        <dbReference type="ChEBI" id="CHEBI:16521"/>
        <dbReference type="ChEBI" id="CHEBI:57618"/>
        <dbReference type="ChEBI" id="CHEBI:58210"/>
        <dbReference type="ChEBI" id="CHEBI:166806"/>
    </reaction>
    <physiologicalReaction direction="left-to-right" evidence="23">
        <dbReference type="Rhea" id="RHEA:75104"/>
    </physiologicalReaction>
</comment>
<evidence type="ECO:0000256" key="2">
    <source>
        <dbReference type="ARBA" id="ARBA00004174"/>
    </source>
</evidence>
<reference evidence="29" key="3">
    <citation type="journal article" date="2016" name="Gigascience">
        <title>De novo construction of an expanded transcriptome assembly for the western tarnished plant bug, Lygus hesperus.</title>
        <authorList>
            <person name="Tassone E.E."/>
            <person name="Geib S.M."/>
            <person name="Hall B."/>
            <person name="Fabrick J.A."/>
            <person name="Brent C.S."/>
            <person name="Hull J.J."/>
        </authorList>
    </citation>
    <scope>NUCLEOTIDE SEQUENCE</scope>
</reference>
<evidence type="ECO:0000256" key="15">
    <source>
        <dbReference type="ARBA" id="ARBA00047670"/>
    </source>
</evidence>
<dbReference type="GO" id="GO:0008398">
    <property type="term" value="F:sterol 14-demethylase activity"/>
    <property type="evidence" value="ECO:0007669"/>
    <property type="project" value="UniProtKB-EC"/>
</dbReference>
<sequence length="215" mass="24346">MSQHEVCGMIVAAMFAGQHTSTITTTWTMLHLMDKRNTKHLAKLHEEIDEFPAKLNYDNVMDEMPFAECCARESIRRDPPLMMLMRQVLKPIQLGKYTVPVGDIIACSPLLSHQDDEAFPNPREWDPDRNMKIIDGAFCGFGGGVHKCIGEKFGLLQVKTILATVFREYDFELLGPLPEPNYHTMVVGPTASQCRVRYIKKKKSSTSPIIGEEMM</sequence>
<dbReference type="InterPro" id="IPR002403">
    <property type="entry name" value="Cyt_P450_E_grp-IV"/>
</dbReference>
<dbReference type="PANTHER" id="PTHR24304:SF2">
    <property type="entry name" value="24-HYDROXYCHOLESTEROL 7-ALPHA-HYDROXYLASE"/>
    <property type="match status" value="1"/>
</dbReference>
<keyword evidence="6 25" id="KW-0479">Metal-binding</keyword>
<evidence type="ECO:0000256" key="24">
    <source>
        <dbReference type="ARBA" id="ARBA00049450"/>
    </source>
</evidence>
<keyword evidence="5 25" id="KW-0349">Heme</keyword>
<comment type="cofactor">
    <cofactor evidence="25">
        <name>heme</name>
        <dbReference type="ChEBI" id="CHEBI:30413"/>
    </cofactor>
</comment>
<comment type="pathway">
    <text evidence="10">Steroid biosynthesis; zymosterol biosynthesis; zymosterol from lanosterol: step 1/6.</text>
</comment>
<keyword evidence="9" id="KW-0443">Lipid metabolism</keyword>
<dbReference type="PROSITE" id="PS00086">
    <property type="entry name" value="CYTOCHROME_P450"/>
    <property type="match status" value="1"/>
</dbReference>
<evidence type="ECO:0000256" key="14">
    <source>
        <dbReference type="ARBA" id="ARBA00047587"/>
    </source>
</evidence>
<dbReference type="InterPro" id="IPR050529">
    <property type="entry name" value="CYP450_sterol_14alpha_dmase"/>
</dbReference>
<dbReference type="SUPFAM" id="SSF48264">
    <property type="entry name" value="Cytochrome P450"/>
    <property type="match status" value="1"/>
</dbReference>
<dbReference type="InterPro" id="IPR017972">
    <property type="entry name" value="Cyt_P450_CS"/>
</dbReference>
<dbReference type="GO" id="GO:0005789">
    <property type="term" value="C:endoplasmic reticulum membrane"/>
    <property type="evidence" value="ECO:0007669"/>
    <property type="project" value="UniProtKB-SubCell"/>
</dbReference>
<keyword evidence="26" id="KW-0560">Oxidoreductase</keyword>
<keyword evidence="28" id="KW-0489">Methyltransferase</keyword>
<evidence type="ECO:0000256" key="26">
    <source>
        <dbReference type="RuleBase" id="RU000461"/>
    </source>
</evidence>
<evidence type="ECO:0000256" key="9">
    <source>
        <dbReference type="ARBA" id="ARBA00023221"/>
    </source>
</evidence>
<evidence type="ECO:0000256" key="18">
    <source>
        <dbReference type="ARBA" id="ARBA00048245"/>
    </source>
</evidence>
<dbReference type="EMBL" id="GDHC01020656">
    <property type="protein sequence ID" value="JAP97972.1"/>
    <property type="molecule type" value="Transcribed_RNA"/>
</dbReference>
<comment type="subcellular location">
    <subcellularLocation>
        <location evidence="3">Endoplasmic reticulum membrane</location>
        <topology evidence="3">Peripheral membrane protein</topology>
    </subcellularLocation>
    <subcellularLocation>
        <location evidence="2">Microsome membrane</location>
        <topology evidence="2">Peripheral membrane protein</topology>
    </subcellularLocation>
</comment>
<evidence type="ECO:0000256" key="3">
    <source>
        <dbReference type="ARBA" id="ARBA00004406"/>
    </source>
</evidence>
<name>A0A0A9Z6C9_LYGHE</name>
<protein>
    <recommendedName>
        <fullName evidence="12">Lanosterol 14-alpha demethylase</fullName>
        <ecNumber evidence="11">1.14.14.154</ecNumber>
    </recommendedName>
</protein>
<accession>A0A0A9Z6C9</accession>
<evidence type="ECO:0000313" key="28">
    <source>
        <dbReference type="EMBL" id="JAG38903.1"/>
    </source>
</evidence>
<evidence type="ECO:0000313" key="27">
    <source>
        <dbReference type="EMBL" id="JAG38902.1"/>
    </source>
</evidence>
<evidence type="ECO:0000256" key="21">
    <source>
        <dbReference type="ARBA" id="ARBA00048839"/>
    </source>
</evidence>
<evidence type="ECO:0000256" key="11">
    <source>
        <dbReference type="ARBA" id="ARBA00038974"/>
    </source>
</evidence>
<comment type="catalytic activity">
    <reaction evidence="22">
        <text>a 14alpha-methyl steroid + reduced [NADPH--hemoprotein reductase] + O2 = a 14alpha-hydroxymethyl steroid + oxidized [NADPH--hemoprotein reductase] + H2O + H(+)</text>
        <dbReference type="Rhea" id="RHEA:68060"/>
        <dbReference type="Rhea" id="RHEA-COMP:11964"/>
        <dbReference type="Rhea" id="RHEA-COMP:11965"/>
        <dbReference type="ChEBI" id="CHEBI:15377"/>
        <dbReference type="ChEBI" id="CHEBI:15378"/>
        <dbReference type="ChEBI" id="CHEBI:15379"/>
        <dbReference type="ChEBI" id="CHEBI:57618"/>
        <dbReference type="ChEBI" id="CHEBI:58210"/>
        <dbReference type="ChEBI" id="CHEBI:138029"/>
        <dbReference type="ChEBI" id="CHEBI:176901"/>
    </reaction>
    <physiologicalReaction direction="left-to-right" evidence="22">
        <dbReference type="Rhea" id="RHEA:68061"/>
    </physiologicalReaction>
</comment>
<evidence type="ECO:0000256" key="16">
    <source>
        <dbReference type="ARBA" id="ARBA00047702"/>
    </source>
</evidence>
<evidence type="ECO:0000256" key="19">
    <source>
        <dbReference type="ARBA" id="ARBA00048479"/>
    </source>
</evidence>
<comment type="catalytic activity">
    <reaction evidence="13">
        <text>32-hydroxylanosterol + reduced [NADPH--hemoprotein reductase] + O2 = 32-oxolanosterol + oxidized [NADPH--hemoprotein reductase] + 2 H2O + H(+)</text>
        <dbReference type="Rhea" id="RHEA:75107"/>
        <dbReference type="Rhea" id="RHEA-COMP:11964"/>
        <dbReference type="Rhea" id="RHEA-COMP:11965"/>
        <dbReference type="ChEBI" id="CHEBI:15377"/>
        <dbReference type="ChEBI" id="CHEBI:15378"/>
        <dbReference type="ChEBI" id="CHEBI:15379"/>
        <dbReference type="ChEBI" id="CHEBI:57618"/>
        <dbReference type="ChEBI" id="CHEBI:58210"/>
        <dbReference type="ChEBI" id="CHEBI:166681"/>
        <dbReference type="ChEBI" id="CHEBI:166806"/>
    </reaction>
    <physiologicalReaction direction="left-to-right" evidence="13">
        <dbReference type="Rhea" id="RHEA:75108"/>
    </physiologicalReaction>
</comment>
<comment type="catalytic activity">
    <reaction evidence="15">
        <text>lanosterol + 3 reduced [NADPH--hemoprotein reductase] + 3 O2 = 4,4-dimethyl-5alpha-cholesta-8,14,24-trien-3beta-ol + formate + 3 oxidized [NADPH--hemoprotein reductase] + 4 H2O + 4 H(+)</text>
        <dbReference type="Rhea" id="RHEA:25286"/>
        <dbReference type="Rhea" id="RHEA-COMP:11964"/>
        <dbReference type="Rhea" id="RHEA-COMP:11965"/>
        <dbReference type="ChEBI" id="CHEBI:15377"/>
        <dbReference type="ChEBI" id="CHEBI:15378"/>
        <dbReference type="ChEBI" id="CHEBI:15379"/>
        <dbReference type="ChEBI" id="CHEBI:15740"/>
        <dbReference type="ChEBI" id="CHEBI:16521"/>
        <dbReference type="ChEBI" id="CHEBI:17813"/>
        <dbReference type="ChEBI" id="CHEBI:57618"/>
        <dbReference type="ChEBI" id="CHEBI:58210"/>
        <dbReference type="EC" id="1.14.14.154"/>
    </reaction>
    <physiologicalReaction direction="left-to-right" evidence="15">
        <dbReference type="Rhea" id="RHEA:25287"/>
    </physiologicalReaction>
</comment>
<evidence type="ECO:0000256" key="17">
    <source>
        <dbReference type="ARBA" id="ARBA00047983"/>
    </source>
</evidence>
<comment type="catalytic activity">
    <reaction evidence="17">
        <text>24,25-dihydrolanosterol + reduced [NADPH--hemoprotein reductase] + O2 = 32-hydroxy-24,25-dihydrolanosterol + oxidized [NADPH--hemoprotein reductase] + H2O + H(+)</text>
        <dbReference type="Rhea" id="RHEA:75079"/>
        <dbReference type="Rhea" id="RHEA-COMP:11964"/>
        <dbReference type="Rhea" id="RHEA-COMP:11965"/>
        <dbReference type="ChEBI" id="CHEBI:15377"/>
        <dbReference type="ChEBI" id="CHEBI:15378"/>
        <dbReference type="ChEBI" id="CHEBI:15379"/>
        <dbReference type="ChEBI" id="CHEBI:28113"/>
        <dbReference type="ChEBI" id="CHEBI:57618"/>
        <dbReference type="ChEBI" id="CHEBI:58210"/>
        <dbReference type="ChEBI" id="CHEBI:87057"/>
    </reaction>
    <physiologicalReaction direction="left-to-right" evidence="17">
        <dbReference type="Rhea" id="RHEA:75080"/>
    </physiologicalReaction>
</comment>
<dbReference type="InterPro" id="IPR001128">
    <property type="entry name" value="Cyt_P450"/>
</dbReference>
<comment type="function">
    <text evidence="1">May be involved in the metabolism of insect hormones and in the breakdown of synthetic insecticides.</text>
</comment>
<comment type="catalytic activity">
    <reaction evidence="14">
        <text>a 14alpha-hydroxymethyl steroid + reduced [NADPH--hemoprotein reductase] + O2 = a 14alpha-formyl steroid + oxidized [NADPH--hemoprotein reductase] + 2 H2O + H(+)</text>
        <dbReference type="Rhea" id="RHEA:68064"/>
        <dbReference type="Rhea" id="RHEA-COMP:11964"/>
        <dbReference type="Rhea" id="RHEA-COMP:11965"/>
        <dbReference type="ChEBI" id="CHEBI:15377"/>
        <dbReference type="ChEBI" id="CHEBI:15378"/>
        <dbReference type="ChEBI" id="CHEBI:15379"/>
        <dbReference type="ChEBI" id="CHEBI:57618"/>
        <dbReference type="ChEBI" id="CHEBI:58210"/>
        <dbReference type="ChEBI" id="CHEBI:176901"/>
        <dbReference type="ChEBI" id="CHEBI:176902"/>
    </reaction>
    <physiologicalReaction direction="left-to-right" evidence="14">
        <dbReference type="Rhea" id="RHEA:68065"/>
    </physiologicalReaction>
</comment>
<dbReference type="EMBL" id="GDHC01005971">
    <property type="protein sequence ID" value="JAQ12658.1"/>
    <property type="molecule type" value="Transcribed_RNA"/>
</dbReference>
<comment type="catalytic activity">
    <reaction evidence="19">
        <text>32-oxolanosterol + reduced [NADPH--hemoprotein reductase] + O2 = 4,4-dimethyl-5alpha-cholesta-8,14,24-trien-3beta-ol + formate + oxidized [NADPH--hemoprotein reductase] + H2O + 2 H(+)</text>
        <dbReference type="Rhea" id="RHEA:75111"/>
        <dbReference type="Rhea" id="RHEA-COMP:11964"/>
        <dbReference type="Rhea" id="RHEA-COMP:11965"/>
        <dbReference type="ChEBI" id="CHEBI:15377"/>
        <dbReference type="ChEBI" id="CHEBI:15378"/>
        <dbReference type="ChEBI" id="CHEBI:15379"/>
        <dbReference type="ChEBI" id="CHEBI:15740"/>
        <dbReference type="ChEBI" id="CHEBI:17813"/>
        <dbReference type="ChEBI" id="CHEBI:57618"/>
        <dbReference type="ChEBI" id="CHEBI:58210"/>
        <dbReference type="ChEBI" id="CHEBI:166681"/>
    </reaction>
    <physiologicalReaction direction="left-to-right" evidence="19">
        <dbReference type="Rhea" id="RHEA:75112"/>
    </physiologicalReaction>
</comment>
<dbReference type="EMBL" id="GBHO01004701">
    <property type="protein sequence ID" value="JAG38903.1"/>
    <property type="molecule type" value="Transcribed_RNA"/>
</dbReference>
<evidence type="ECO:0000256" key="22">
    <source>
        <dbReference type="ARBA" id="ARBA00048866"/>
    </source>
</evidence>
<comment type="catalytic activity">
    <reaction evidence="20">
        <text>32-hydroxy-24,25-dihydrolanosterol + reduced [NADPH--hemoprotein reductase] + O2 = 32-oxo-24,25-dihydrolanosterol + oxidized [NADPH--hemoprotein reductase] + 2 H2O + H(+)</text>
        <dbReference type="Rhea" id="RHEA:75087"/>
        <dbReference type="Rhea" id="RHEA-COMP:11964"/>
        <dbReference type="Rhea" id="RHEA-COMP:11965"/>
        <dbReference type="ChEBI" id="CHEBI:15377"/>
        <dbReference type="ChEBI" id="CHEBI:15378"/>
        <dbReference type="ChEBI" id="CHEBI:15379"/>
        <dbReference type="ChEBI" id="CHEBI:57618"/>
        <dbReference type="ChEBI" id="CHEBI:58210"/>
        <dbReference type="ChEBI" id="CHEBI:87057"/>
        <dbReference type="ChEBI" id="CHEBI:87060"/>
    </reaction>
    <physiologicalReaction direction="left-to-right" evidence="20">
        <dbReference type="Rhea" id="RHEA:75088"/>
    </physiologicalReaction>
</comment>
<evidence type="ECO:0000256" key="12">
    <source>
        <dbReference type="ARBA" id="ARBA00041158"/>
    </source>
</evidence>
<dbReference type="GO" id="GO:0008202">
    <property type="term" value="P:steroid metabolic process"/>
    <property type="evidence" value="ECO:0007669"/>
    <property type="project" value="UniProtKB-KW"/>
</dbReference>
<dbReference type="Gene3D" id="1.10.630.10">
    <property type="entry name" value="Cytochrome P450"/>
    <property type="match status" value="1"/>
</dbReference>
<evidence type="ECO:0000256" key="20">
    <source>
        <dbReference type="ARBA" id="ARBA00048736"/>
    </source>
</evidence>
<reference evidence="28" key="2">
    <citation type="submission" date="2014-07" db="EMBL/GenBank/DDBJ databases">
        <authorList>
            <person name="Hull J."/>
        </authorList>
    </citation>
    <scope>NUCLEOTIDE SEQUENCE</scope>
</reference>
<dbReference type="GO" id="GO:0032259">
    <property type="term" value="P:methylation"/>
    <property type="evidence" value="ECO:0007669"/>
    <property type="project" value="UniProtKB-KW"/>
</dbReference>
<dbReference type="PRINTS" id="PR00465">
    <property type="entry name" value="EP450IV"/>
</dbReference>
<reference evidence="28" key="1">
    <citation type="journal article" date="2014" name="PLoS ONE">
        <title>Transcriptome-Based Identification of ABC Transporters in the Western Tarnished Plant Bug Lygus hesperus.</title>
        <authorList>
            <person name="Hull J.J."/>
            <person name="Chaney K."/>
            <person name="Geib S.M."/>
            <person name="Fabrick J.A."/>
            <person name="Brent C.S."/>
            <person name="Walsh D."/>
            <person name="Lavine L.C."/>
        </authorList>
    </citation>
    <scope>NUCLEOTIDE SEQUENCE</scope>
</reference>
<comment type="catalytic activity">
    <reaction evidence="16">
        <text>a 14alpha-methyl steroid + 3 reduced [NADPH--hemoprotein reductase] + 3 O2 = a Delta(14) steroid + formate + 3 oxidized [NADPH--hemoprotein reductase] + 4 H2O + 4 H(+)</text>
        <dbReference type="Rhea" id="RHEA:54028"/>
        <dbReference type="Rhea" id="RHEA-COMP:11964"/>
        <dbReference type="Rhea" id="RHEA-COMP:11965"/>
        <dbReference type="ChEBI" id="CHEBI:15377"/>
        <dbReference type="ChEBI" id="CHEBI:15378"/>
        <dbReference type="ChEBI" id="CHEBI:15379"/>
        <dbReference type="ChEBI" id="CHEBI:15740"/>
        <dbReference type="ChEBI" id="CHEBI:57618"/>
        <dbReference type="ChEBI" id="CHEBI:58210"/>
        <dbReference type="ChEBI" id="CHEBI:138029"/>
        <dbReference type="ChEBI" id="CHEBI:138031"/>
        <dbReference type="EC" id="1.14.14.154"/>
    </reaction>
    <physiologicalReaction direction="left-to-right" evidence="16">
        <dbReference type="Rhea" id="RHEA:54029"/>
    </physiologicalReaction>
</comment>
<evidence type="ECO:0000256" key="10">
    <source>
        <dbReference type="ARBA" id="ARBA00037887"/>
    </source>
</evidence>
<evidence type="ECO:0000256" key="5">
    <source>
        <dbReference type="ARBA" id="ARBA00022617"/>
    </source>
</evidence>
<dbReference type="GO" id="GO:0005506">
    <property type="term" value="F:iron ion binding"/>
    <property type="evidence" value="ECO:0007669"/>
    <property type="project" value="InterPro"/>
</dbReference>
<evidence type="ECO:0000313" key="29">
    <source>
        <dbReference type="EMBL" id="JAP97972.1"/>
    </source>
</evidence>
<dbReference type="GO" id="GO:0008168">
    <property type="term" value="F:methyltransferase activity"/>
    <property type="evidence" value="ECO:0007669"/>
    <property type="project" value="UniProtKB-KW"/>
</dbReference>
<keyword evidence="7 25" id="KW-0408">Iron</keyword>
<evidence type="ECO:0000256" key="8">
    <source>
        <dbReference type="ARBA" id="ARBA00023033"/>
    </source>
</evidence>
<evidence type="ECO:0000256" key="1">
    <source>
        <dbReference type="ARBA" id="ARBA00003690"/>
    </source>
</evidence>
<evidence type="ECO:0000256" key="25">
    <source>
        <dbReference type="PIRSR" id="PIRSR602403-1"/>
    </source>
</evidence>
<dbReference type="EC" id="1.14.14.154" evidence="11"/>